<protein>
    <submittedName>
        <fullName evidence="1">Uncharacterized protein</fullName>
    </submittedName>
</protein>
<gene>
    <name evidence="1" type="ORF">UFOVP247_196</name>
</gene>
<sequence length="120" mass="14370">MKRKRAKMKLFLVDTVSTFRNSYVIRAETEQQAYDLVEEMDTDKIDEFSQKWLGEEIGRVMEITEKQYFDIFDKDNDYLKNWSLEKKRELICDPYNLGHPSLSELDAEHTYDPIKHPTDI</sequence>
<dbReference type="EMBL" id="LR798288">
    <property type="protein sequence ID" value="CAB5221558.1"/>
    <property type="molecule type" value="Genomic_DNA"/>
</dbReference>
<organism evidence="1">
    <name type="scientific">uncultured Caudovirales phage</name>
    <dbReference type="NCBI Taxonomy" id="2100421"/>
    <lineage>
        <taxon>Viruses</taxon>
        <taxon>Duplodnaviria</taxon>
        <taxon>Heunggongvirae</taxon>
        <taxon>Uroviricota</taxon>
        <taxon>Caudoviricetes</taxon>
        <taxon>Peduoviridae</taxon>
        <taxon>Maltschvirus</taxon>
        <taxon>Maltschvirus maltsch</taxon>
    </lineage>
</organism>
<evidence type="ECO:0000313" key="1">
    <source>
        <dbReference type="EMBL" id="CAB5221558.1"/>
    </source>
</evidence>
<proteinExistence type="predicted"/>
<accession>A0A6J7WXI5</accession>
<reference evidence="1" key="1">
    <citation type="submission" date="2020-05" db="EMBL/GenBank/DDBJ databases">
        <authorList>
            <person name="Chiriac C."/>
            <person name="Salcher M."/>
            <person name="Ghai R."/>
            <person name="Kavagutti S V."/>
        </authorList>
    </citation>
    <scope>NUCLEOTIDE SEQUENCE</scope>
</reference>
<name>A0A6J7WXI5_9CAUD</name>